<dbReference type="InterPro" id="IPR051082">
    <property type="entry name" value="Pentapeptide-BTB/POZ_domain"/>
</dbReference>
<proteinExistence type="predicted"/>
<dbReference type="InterPro" id="IPR001646">
    <property type="entry name" value="5peptide_repeat"/>
</dbReference>
<dbReference type="PANTHER" id="PTHR14136:SF17">
    <property type="entry name" value="BTB_POZ DOMAIN-CONTAINING PROTEIN KCTD9"/>
    <property type="match status" value="1"/>
</dbReference>
<sequence>MRSNHKNNYNKYYNQYPNFQGANLKGVIFVDFLEECLNYQTNYSRFHEVGELSTNLYSQRYYRDGRLIFRGANCQGAKFERVEEFVLEEAEFQSAKCQDADFQGINLRIAQFQGADLRNANLQSTNICAVGFEGADLRYANLKNADVNDSNFKGAKLQGANLEGCQYLNGAIWTGAEYDDDTIFPDDFILEYYGLIKKPTTKQSNNKNRQAHSNNVENLQQKEEQFSKKACIEIKKYIQNRQGQAEFRRELLKLYDGCCAITGCSIIGVLEAAHVKPYSISQQENKSENGILLRADLHTLFDLNIIVIHPASKKIEIRSDSPELDKMLRISEYQEFNGIVLPSYEEFGVCPDYEYLKWRYDNYGKFVKRYINV</sequence>
<feature type="coiled-coil region" evidence="1">
    <location>
        <begin position="202"/>
        <end position="229"/>
    </location>
</feature>
<feature type="domain" description="HNH nuclease" evidence="2">
    <location>
        <begin position="259"/>
        <end position="308"/>
    </location>
</feature>
<dbReference type="SUPFAM" id="SSF141571">
    <property type="entry name" value="Pentapeptide repeat-like"/>
    <property type="match status" value="1"/>
</dbReference>
<evidence type="ECO:0000313" key="3">
    <source>
        <dbReference type="EMBL" id="MBD2691280.1"/>
    </source>
</evidence>
<accession>A0ABR8J124</accession>
<dbReference type="Gene3D" id="2.160.20.80">
    <property type="entry name" value="E3 ubiquitin-protein ligase SopA"/>
    <property type="match status" value="1"/>
</dbReference>
<keyword evidence="4" id="KW-1185">Reference proteome</keyword>
<organism evidence="3 4">
    <name type="scientific">Anabaena catenula FACHB-362</name>
    <dbReference type="NCBI Taxonomy" id="2692877"/>
    <lineage>
        <taxon>Bacteria</taxon>
        <taxon>Bacillati</taxon>
        <taxon>Cyanobacteriota</taxon>
        <taxon>Cyanophyceae</taxon>
        <taxon>Nostocales</taxon>
        <taxon>Nostocaceae</taxon>
        <taxon>Anabaena</taxon>
    </lineage>
</organism>
<dbReference type="EMBL" id="JACJTQ010000005">
    <property type="protein sequence ID" value="MBD2691280.1"/>
    <property type="molecule type" value="Genomic_DNA"/>
</dbReference>
<protein>
    <submittedName>
        <fullName evidence="3">Pentapeptide repeat-containing protein</fullName>
    </submittedName>
</protein>
<evidence type="ECO:0000259" key="2">
    <source>
        <dbReference type="Pfam" id="PF13391"/>
    </source>
</evidence>
<dbReference type="Pfam" id="PF13391">
    <property type="entry name" value="HNH_2"/>
    <property type="match status" value="1"/>
</dbReference>
<comment type="caution">
    <text evidence="3">The sequence shown here is derived from an EMBL/GenBank/DDBJ whole genome shotgun (WGS) entry which is preliminary data.</text>
</comment>
<gene>
    <name evidence="3" type="ORF">H6G68_05820</name>
</gene>
<dbReference type="InterPro" id="IPR003615">
    <property type="entry name" value="HNH_nuc"/>
</dbReference>
<reference evidence="3 4" key="1">
    <citation type="journal article" date="2020" name="ISME J.">
        <title>Comparative genomics reveals insights into cyanobacterial evolution and habitat adaptation.</title>
        <authorList>
            <person name="Chen M.Y."/>
            <person name="Teng W.K."/>
            <person name="Zhao L."/>
            <person name="Hu C.X."/>
            <person name="Zhou Y.K."/>
            <person name="Han B.P."/>
            <person name="Song L.R."/>
            <person name="Shu W.S."/>
        </authorList>
    </citation>
    <scope>NUCLEOTIDE SEQUENCE [LARGE SCALE GENOMIC DNA]</scope>
    <source>
        <strain evidence="3 4">FACHB-362</strain>
    </source>
</reference>
<dbReference type="RefSeq" id="WP_190905788.1">
    <property type="nucleotide sequence ID" value="NZ_JACJTQ010000005.1"/>
</dbReference>
<dbReference type="PANTHER" id="PTHR14136">
    <property type="entry name" value="BTB_POZ DOMAIN-CONTAINING PROTEIN KCTD9"/>
    <property type="match status" value="1"/>
</dbReference>
<evidence type="ECO:0000313" key="4">
    <source>
        <dbReference type="Proteomes" id="UP000660381"/>
    </source>
</evidence>
<dbReference type="Pfam" id="PF13599">
    <property type="entry name" value="Pentapeptide_4"/>
    <property type="match status" value="1"/>
</dbReference>
<keyword evidence="1" id="KW-0175">Coiled coil</keyword>
<name>A0ABR8J124_9NOST</name>
<evidence type="ECO:0000256" key="1">
    <source>
        <dbReference type="SAM" id="Coils"/>
    </source>
</evidence>
<dbReference type="Proteomes" id="UP000660381">
    <property type="component" value="Unassembled WGS sequence"/>
</dbReference>